<dbReference type="EMBL" id="MCFL01000033">
    <property type="protein sequence ID" value="ORZ33740.1"/>
    <property type="molecule type" value="Genomic_DNA"/>
</dbReference>
<feature type="region of interest" description="Disordered" evidence="1">
    <location>
        <begin position="84"/>
        <end position="104"/>
    </location>
</feature>
<evidence type="ECO:0000256" key="1">
    <source>
        <dbReference type="SAM" id="MobiDB-lite"/>
    </source>
</evidence>
<accession>A0A1Y2HGK7</accession>
<proteinExistence type="predicted"/>
<dbReference type="Proteomes" id="UP000193411">
    <property type="component" value="Unassembled WGS sequence"/>
</dbReference>
<comment type="caution">
    <text evidence="2">The sequence shown here is derived from an EMBL/GenBank/DDBJ whole genome shotgun (WGS) entry which is preliminary data.</text>
</comment>
<dbReference type="AlphaFoldDB" id="A0A1Y2HGK7"/>
<feature type="compositionally biased region" description="Polar residues" evidence="1">
    <location>
        <begin position="84"/>
        <end position="99"/>
    </location>
</feature>
<sequence>MADATAHQDDARLLGPESTGCVNGNEMAVDGIGSQDNLPLAVGLSVMTHAEGCPQSSSAVRFRRLQVHREESIRFGIRSMIGSHQQPVQRHATNPNQLHSSHRQDHRSVLPHCFLPTFLLPHSTLKYCQDLQVTHLRHPAQTFQNHLLHSSRTSRQCQINRTTRCGSSSNKRSGVCPAADRPSTRTEATSDLGLDCGCVARTAGG</sequence>
<protein>
    <submittedName>
        <fullName evidence="2">Uncharacterized protein</fullName>
    </submittedName>
</protein>
<evidence type="ECO:0000313" key="3">
    <source>
        <dbReference type="Proteomes" id="UP000193411"/>
    </source>
</evidence>
<name>A0A1Y2HGK7_9FUNG</name>
<organism evidence="2 3">
    <name type="scientific">Catenaria anguillulae PL171</name>
    <dbReference type="NCBI Taxonomy" id="765915"/>
    <lineage>
        <taxon>Eukaryota</taxon>
        <taxon>Fungi</taxon>
        <taxon>Fungi incertae sedis</taxon>
        <taxon>Blastocladiomycota</taxon>
        <taxon>Blastocladiomycetes</taxon>
        <taxon>Blastocladiales</taxon>
        <taxon>Catenariaceae</taxon>
        <taxon>Catenaria</taxon>
    </lineage>
</organism>
<evidence type="ECO:0000313" key="2">
    <source>
        <dbReference type="EMBL" id="ORZ33740.1"/>
    </source>
</evidence>
<feature type="region of interest" description="Disordered" evidence="1">
    <location>
        <begin position="159"/>
        <end position="188"/>
    </location>
</feature>
<feature type="compositionally biased region" description="Polar residues" evidence="1">
    <location>
        <begin position="159"/>
        <end position="172"/>
    </location>
</feature>
<keyword evidence="3" id="KW-1185">Reference proteome</keyword>
<gene>
    <name evidence="2" type="ORF">BCR44DRAFT_1189966</name>
</gene>
<reference evidence="2 3" key="1">
    <citation type="submission" date="2016-07" db="EMBL/GenBank/DDBJ databases">
        <title>Pervasive Adenine N6-methylation of Active Genes in Fungi.</title>
        <authorList>
            <consortium name="DOE Joint Genome Institute"/>
            <person name="Mondo S.J."/>
            <person name="Dannebaum R.O."/>
            <person name="Kuo R.C."/>
            <person name="Labutti K."/>
            <person name="Haridas S."/>
            <person name="Kuo A."/>
            <person name="Salamov A."/>
            <person name="Ahrendt S.R."/>
            <person name="Lipzen A."/>
            <person name="Sullivan W."/>
            <person name="Andreopoulos W.B."/>
            <person name="Clum A."/>
            <person name="Lindquist E."/>
            <person name="Daum C."/>
            <person name="Ramamoorthy G.K."/>
            <person name="Gryganskyi A."/>
            <person name="Culley D."/>
            <person name="Magnuson J.K."/>
            <person name="James T.Y."/>
            <person name="O'Malley M.A."/>
            <person name="Stajich J.E."/>
            <person name="Spatafora J.W."/>
            <person name="Visel A."/>
            <person name="Grigoriev I.V."/>
        </authorList>
    </citation>
    <scope>NUCLEOTIDE SEQUENCE [LARGE SCALE GENOMIC DNA]</scope>
    <source>
        <strain evidence="2 3">PL171</strain>
    </source>
</reference>